<proteinExistence type="predicted"/>
<dbReference type="EMBL" id="IACN01119674">
    <property type="protein sequence ID" value="LAB65724.1"/>
    <property type="molecule type" value="Transcribed_RNA"/>
</dbReference>
<organism evidence="1">
    <name type="scientific">Micrurus surinamensis</name>
    <name type="common">Surinam coral snake</name>
    <dbReference type="NCBI Taxonomy" id="129470"/>
    <lineage>
        <taxon>Eukaryota</taxon>
        <taxon>Metazoa</taxon>
        <taxon>Chordata</taxon>
        <taxon>Craniata</taxon>
        <taxon>Vertebrata</taxon>
        <taxon>Euteleostomi</taxon>
        <taxon>Lepidosauria</taxon>
        <taxon>Squamata</taxon>
        <taxon>Bifurcata</taxon>
        <taxon>Unidentata</taxon>
        <taxon>Episquamata</taxon>
        <taxon>Toxicofera</taxon>
        <taxon>Serpentes</taxon>
        <taxon>Colubroidea</taxon>
        <taxon>Elapidae</taxon>
        <taxon>Elapinae</taxon>
        <taxon>Micrurus</taxon>
    </lineage>
</organism>
<accession>A0A2D4Q695</accession>
<sequence length="139" mass="15354">MLPAKATVLADSLFRSFWHGSSCWLLLEWGMEAEAPFSGTIGVGSTASSSFTGMKKRKGKHGSIPFLGIKSIFTYLGNFCKVSLMEMLIPLKPNRIKPSASAEIEQSFQMVLKQKRGTKGFIVTPFLKSSQILNIKCQF</sequence>
<reference evidence="1" key="2">
    <citation type="submission" date="2017-11" db="EMBL/GenBank/DDBJ databases">
        <title>Coralsnake Venomics: Analyses of Venom Gland Transcriptomes and Proteomes of Six Brazilian Taxa.</title>
        <authorList>
            <person name="Aird S.D."/>
            <person name="Jorge da Silva N."/>
            <person name="Qiu L."/>
            <person name="Villar-Briones A."/>
            <person name="Aparecida-Saddi V."/>
            <person name="Campos-Telles M.P."/>
            <person name="Grau M."/>
            <person name="Mikheyev A.S."/>
        </authorList>
    </citation>
    <scope>NUCLEOTIDE SEQUENCE</scope>
    <source>
        <tissue evidence="1">Venom_gland</tissue>
    </source>
</reference>
<protein>
    <submittedName>
        <fullName evidence="1">Uncharacterized protein</fullName>
    </submittedName>
</protein>
<name>A0A2D4Q695_MICSU</name>
<evidence type="ECO:0000313" key="1">
    <source>
        <dbReference type="EMBL" id="LAB65724.1"/>
    </source>
</evidence>
<reference evidence="1" key="1">
    <citation type="submission" date="2017-07" db="EMBL/GenBank/DDBJ databases">
        <authorList>
            <person name="Mikheyev A."/>
            <person name="Grau M."/>
        </authorList>
    </citation>
    <scope>NUCLEOTIDE SEQUENCE</scope>
    <source>
        <tissue evidence="1">Venom_gland</tissue>
    </source>
</reference>
<dbReference type="AlphaFoldDB" id="A0A2D4Q695"/>